<protein>
    <submittedName>
        <fullName evidence="2">Uncharacterized protein</fullName>
    </submittedName>
</protein>
<evidence type="ECO:0000256" key="1">
    <source>
        <dbReference type="SAM" id="Phobius"/>
    </source>
</evidence>
<comment type="caution">
    <text evidence="2">The sequence shown here is derived from an EMBL/GenBank/DDBJ whole genome shotgun (WGS) entry which is preliminary data.</text>
</comment>
<dbReference type="RefSeq" id="WP_379570105.1">
    <property type="nucleotide sequence ID" value="NZ_JBHSQK010000084.1"/>
</dbReference>
<accession>A0ABW1IDV4</accession>
<organism evidence="2 3">
    <name type="scientific">Pseudonocardia lutea</name>
    <dbReference type="NCBI Taxonomy" id="2172015"/>
    <lineage>
        <taxon>Bacteria</taxon>
        <taxon>Bacillati</taxon>
        <taxon>Actinomycetota</taxon>
        <taxon>Actinomycetes</taxon>
        <taxon>Pseudonocardiales</taxon>
        <taxon>Pseudonocardiaceae</taxon>
        <taxon>Pseudonocardia</taxon>
    </lineage>
</organism>
<name>A0ABW1IDV4_9PSEU</name>
<keyword evidence="1" id="KW-1133">Transmembrane helix</keyword>
<evidence type="ECO:0000313" key="3">
    <source>
        <dbReference type="Proteomes" id="UP001596119"/>
    </source>
</evidence>
<reference evidence="3" key="1">
    <citation type="journal article" date="2019" name="Int. J. Syst. Evol. Microbiol.">
        <title>The Global Catalogue of Microorganisms (GCM) 10K type strain sequencing project: providing services to taxonomists for standard genome sequencing and annotation.</title>
        <authorList>
            <consortium name="The Broad Institute Genomics Platform"/>
            <consortium name="The Broad Institute Genome Sequencing Center for Infectious Disease"/>
            <person name="Wu L."/>
            <person name="Ma J."/>
        </authorList>
    </citation>
    <scope>NUCLEOTIDE SEQUENCE [LARGE SCALE GENOMIC DNA]</scope>
    <source>
        <strain evidence="3">CGMCC 4.7397</strain>
    </source>
</reference>
<keyword evidence="1" id="KW-0472">Membrane</keyword>
<dbReference type="Proteomes" id="UP001596119">
    <property type="component" value="Unassembled WGS sequence"/>
</dbReference>
<gene>
    <name evidence="2" type="ORF">ACFQH9_26425</name>
</gene>
<proteinExistence type="predicted"/>
<sequence>MVPGTADEPLDEVDRRRAAARIRDALDENVLGLEEAGRRLSEVLRAPSRARLDRLTRDLDPGDEPVDDGLDHATLLCAGLRILLFAALTALLLTVLMHGVEPMDRF</sequence>
<keyword evidence="1" id="KW-0812">Transmembrane</keyword>
<keyword evidence="3" id="KW-1185">Reference proteome</keyword>
<evidence type="ECO:0000313" key="2">
    <source>
        <dbReference type="EMBL" id="MFC5951802.1"/>
    </source>
</evidence>
<feature type="transmembrane region" description="Helical" evidence="1">
    <location>
        <begin position="73"/>
        <end position="96"/>
    </location>
</feature>
<dbReference type="EMBL" id="JBHSQK010000084">
    <property type="protein sequence ID" value="MFC5951802.1"/>
    <property type="molecule type" value="Genomic_DNA"/>
</dbReference>